<dbReference type="EMBL" id="JAYMGO010000008">
    <property type="protein sequence ID" value="KAL1270315.1"/>
    <property type="molecule type" value="Genomic_DNA"/>
</dbReference>
<keyword evidence="1" id="KW-0812">Transmembrane</keyword>
<name>A0ABR3N065_9TELE</name>
<feature type="transmembrane region" description="Helical" evidence="1">
    <location>
        <begin position="106"/>
        <end position="128"/>
    </location>
</feature>
<accession>A0ABR3N065</accession>
<evidence type="ECO:0000256" key="1">
    <source>
        <dbReference type="SAM" id="Phobius"/>
    </source>
</evidence>
<keyword evidence="1" id="KW-1133">Transmembrane helix</keyword>
<evidence type="ECO:0000313" key="3">
    <source>
        <dbReference type="Proteomes" id="UP001558613"/>
    </source>
</evidence>
<keyword evidence="1" id="KW-0472">Membrane</keyword>
<evidence type="ECO:0000313" key="2">
    <source>
        <dbReference type="EMBL" id="KAL1270315.1"/>
    </source>
</evidence>
<protein>
    <submittedName>
        <fullName evidence="2">Uncharacterized protein</fullName>
    </submittedName>
</protein>
<keyword evidence="3" id="KW-1185">Reference proteome</keyword>
<comment type="caution">
    <text evidence="2">The sequence shown here is derived from an EMBL/GenBank/DDBJ whole genome shotgun (WGS) entry which is preliminary data.</text>
</comment>
<organism evidence="2 3">
    <name type="scientific">Cirrhinus molitorella</name>
    <name type="common">mud carp</name>
    <dbReference type="NCBI Taxonomy" id="172907"/>
    <lineage>
        <taxon>Eukaryota</taxon>
        <taxon>Metazoa</taxon>
        <taxon>Chordata</taxon>
        <taxon>Craniata</taxon>
        <taxon>Vertebrata</taxon>
        <taxon>Euteleostomi</taxon>
        <taxon>Actinopterygii</taxon>
        <taxon>Neopterygii</taxon>
        <taxon>Teleostei</taxon>
        <taxon>Ostariophysi</taxon>
        <taxon>Cypriniformes</taxon>
        <taxon>Cyprinidae</taxon>
        <taxon>Labeoninae</taxon>
        <taxon>Labeonini</taxon>
        <taxon>Cirrhinus</taxon>
    </lineage>
</organism>
<sequence length="139" mass="15746">MEDREHVIVMCSFGKRLFVSTFHLFLEGEHNYTLNNPLCYSSEKCVFEVQVSPPVSFICEHKIHSVESHQSEIYIYSPPAQPTAMSTLYYQTQNFAEDHEEDGISLFYICFSSFIAVGLLIMIAAVIVTSIMSTTKGVC</sequence>
<reference evidence="2 3" key="1">
    <citation type="submission" date="2023-09" db="EMBL/GenBank/DDBJ databases">
        <authorList>
            <person name="Wang M."/>
        </authorList>
    </citation>
    <scope>NUCLEOTIDE SEQUENCE [LARGE SCALE GENOMIC DNA]</scope>
    <source>
        <strain evidence="2">GT-2023</strain>
        <tissue evidence="2">Liver</tissue>
    </source>
</reference>
<dbReference type="Proteomes" id="UP001558613">
    <property type="component" value="Unassembled WGS sequence"/>
</dbReference>
<proteinExistence type="predicted"/>
<gene>
    <name evidence="2" type="ORF">QQF64_032604</name>
</gene>